<protein>
    <submittedName>
        <fullName evidence="1">Uncharacterized protein</fullName>
    </submittedName>
</protein>
<reference evidence="2" key="1">
    <citation type="journal article" date="2019" name="Int. J. Syst. Evol. Microbiol.">
        <title>The Global Catalogue of Microorganisms (GCM) 10K type strain sequencing project: providing services to taxonomists for standard genome sequencing and annotation.</title>
        <authorList>
            <consortium name="The Broad Institute Genomics Platform"/>
            <consortium name="The Broad Institute Genome Sequencing Center for Infectious Disease"/>
            <person name="Wu L."/>
            <person name="Ma J."/>
        </authorList>
    </citation>
    <scope>NUCLEOTIDE SEQUENCE [LARGE SCALE GENOMIC DNA]</scope>
    <source>
        <strain evidence="2">ICMP 6774ER</strain>
    </source>
</reference>
<evidence type="ECO:0000313" key="2">
    <source>
        <dbReference type="Proteomes" id="UP001597368"/>
    </source>
</evidence>
<evidence type="ECO:0000313" key="1">
    <source>
        <dbReference type="EMBL" id="MFD1932716.1"/>
    </source>
</evidence>
<keyword evidence="2" id="KW-1185">Reference proteome</keyword>
<dbReference type="RefSeq" id="WP_379572771.1">
    <property type="nucleotide sequence ID" value="NZ_JBHUFV010000022.1"/>
</dbReference>
<organism evidence="1 2">
    <name type="scientific">Nonomuraea mangrovi</name>
    <dbReference type="NCBI Taxonomy" id="2316207"/>
    <lineage>
        <taxon>Bacteria</taxon>
        <taxon>Bacillati</taxon>
        <taxon>Actinomycetota</taxon>
        <taxon>Actinomycetes</taxon>
        <taxon>Streptosporangiales</taxon>
        <taxon>Streptosporangiaceae</taxon>
        <taxon>Nonomuraea</taxon>
    </lineage>
</organism>
<dbReference type="EMBL" id="JBHUFV010000022">
    <property type="protein sequence ID" value="MFD1932716.1"/>
    <property type="molecule type" value="Genomic_DNA"/>
</dbReference>
<accession>A0ABW4ST91</accession>
<comment type="caution">
    <text evidence="1">The sequence shown here is derived from an EMBL/GenBank/DDBJ whole genome shotgun (WGS) entry which is preliminary data.</text>
</comment>
<proteinExistence type="predicted"/>
<gene>
    <name evidence="1" type="ORF">ACFSKW_14650</name>
</gene>
<sequence>MDATAMLEWLLERNVSALFRVDPGREGIRPWTFHASSEPRHGDGWSVRADADSPEECLRRARKALKQHGLDLPE</sequence>
<dbReference type="Proteomes" id="UP001597368">
    <property type="component" value="Unassembled WGS sequence"/>
</dbReference>
<name>A0ABW4ST91_9ACTN</name>